<evidence type="ECO:0000256" key="5">
    <source>
        <dbReference type="SAM" id="MobiDB-lite"/>
    </source>
</evidence>
<comment type="cofactor">
    <cofactor evidence="1">
        <name>Zn(2+)</name>
        <dbReference type="ChEBI" id="CHEBI:29105"/>
    </cofactor>
</comment>
<keyword evidence="2" id="KW-0645">Protease</keyword>
<reference evidence="6" key="2">
    <citation type="submission" date="2025-09" db="UniProtKB">
        <authorList>
            <consortium name="Ensembl"/>
        </authorList>
    </citation>
    <scope>IDENTIFICATION</scope>
</reference>
<protein>
    <submittedName>
        <fullName evidence="6">Microtubule associated tyrosine carboxypeptidase 2</fullName>
    </submittedName>
</protein>
<evidence type="ECO:0000256" key="3">
    <source>
        <dbReference type="ARBA" id="ARBA00022801"/>
    </source>
</evidence>
<dbReference type="InterPro" id="IPR012548">
    <property type="entry name" value="MATCAP"/>
</dbReference>
<accession>A0A670XNL0</accession>
<dbReference type="SMART" id="SM01154">
    <property type="entry name" value="DUF1704"/>
    <property type="match status" value="1"/>
</dbReference>
<feature type="region of interest" description="Disordered" evidence="5">
    <location>
        <begin position="83"/>
        <end position="117"/>
    </location>
</feature>
<dbReference type="Pfam" id="PF08014">
    <property type="entry name" value="MATCAP"/>
    <property type="match status" value="1"/>
</dbReference>
<name>A0A670XNL0_PSETE</name>
<evidence type="ECO:0000256" key="2">
    <source>
        <dbReference type="ARBA" id="ARBA00022670"/>
    </source>
</evidence>
<dbReference type="GO" id="GO:0006508">
    <property type="term" value="P:proteolysis"/>
    <property type="evidence" value="ECO:0007669"/>
    <property type="project" value="UniProtKB-KW"/>
</dbReference>
<evidence type="ECO:0000313" key="6">
    <source>
        <dbReference type="Ensembl" id="ENSPTXP00000001059.1"/>
    </source>
</evidence>
<evidence type="ECO:0000256" key="4">
    <source>
        <dbReference type="ARBA" id="ARBA00023049"/>
    </source>
</evidence>
<dbReference type="AlphaFoldDB" id="A0A670XNL0"/>
<dbReference type="PANTHER" id="PTHR31817">
    <property type="match status" value="1"/>
</dbReference>
<sequence length="534" mass="61749">MSRILKWLRLRNPVLEELELEELYCHCTKKLHWPEQELSKKSILKPEEQKFICMNETRSVKSCILKDNFTTGTSSYNVLLQSKEEKKHQKYSSAHHKRLRKPTKPTHGSHGNERHKVKTPLFIPPNGWCCFKRHSSYFIPNSLRNGIKLAQSISVTGNSIGLSTPPKNKSKKHFTFSLGKAKQLQTSKSCLKDGDAAGRKLCILTAIKPSNVEREKIKFFKSDFTSNPQFEYASSVLPSVLEKYSQASSLFLKQAIRIMELTLQKYGSYENFEQSTGGSLLPRSRIWNHVRKYMAKEGCLGEIVVHLSEDLLSRASMTVVNGRPTLTINISTAREHWLEGMLRHEIGTHYLRGINNNSQLWNNWSGRRKHGLKPINPTEEGLASIHSVLFRKDPFLWRAALLYYTVYQASQMSFRDLFQDIGKFVTDPNTRWDYCVRAKRGWTDTSQPGCFSKDQVYLDGILRLLRYRHSIDFYLLTALGKVSYEDVDRLKDLGMTENMRVPHFLQDYSRYMEHLEKIMGVNEISDTELQTLVP</sequence>
<keyword evidence="7" id="KW-1185">Reference proteome</keyword>
<proteinExistence type="predicted"/>
<reference evidence="6" key="1">
    <citation type="submission" date="2025-08" db="UniProtKB">
        <authorList>
            <consortium name="Ensembl"/>
        </authorList>
    </citation>
    <scope>IDENTIFICATION</scope>
</reference>
<dbReference type="Proteomes" id="UP000472273">
    <property type="component" value="Unplaced"/>
</dbReference>
<dbReference type="GeneTree" id="ENSGT00390000004417"/>
<evidence type="ECO:0000256" key="1">
    <source>
        <dbReference type="ARBA" id="ARBA00001947"/>
    </source>
</evidence>
<organism evidence="6 7">
    <name type="scientific">Pseudonaja textilis</name>
    <name type="common">Eastern brown snake</name>
    <dbReference type="NCBI Taxonomy" id="8673"/>
    <lineage>
        <taxon>Eukaryota</taxon>
        <taxon>Metazoa</taxon>
        <taxon>Chordata</taxon>
        <taxon>Craniata</taxon>
        <taxon>Vertebrata</taxon>
        <taxon>Euteleostomi</taxon>
        <taxon>Lepidosauria</taxon>
        <taxon>Squamata</taxon>
        <taxon>Bifurcata</taxon>
        <taxon>Unidentata</taxon>
        <taxon>Episquamata</taxon>
        <taxon>Toxicofera</taxon>
        <taxon>Serpentes</taxon>
        <taxon>Colubroidea</taxon>
        <taxon>Elapidae</taxon>
        <taxon>Hydrophiinae</taxon>
        <taxon>Pseudonaja</taxon>
    </lineage>
</organism>
<dbReference type="PANTHER" id="PTHR31817:SF3">
    <property type="entry name" value="TYROSINE CARBOXYPEPTIDASE MATCAP2-RELATED"/>
    <property type="match status" value="1"/>
</dbReference>
<keyword evidence="4" id="KW-0482">Metalloprotease</keyword>
<feature type="compositionally biased region" description="Basic residues" evidence="5">
    <location>
        <begin position="88"/>
        <end position="104"/>
    </location>
</feature>
<evidence type="ECO:0000313" key="7">
    <source>
        <dbReference type="Proteomes" id="UP000472273"/>
    </source>
</evidence>
<dbReference type="GO" id="GO:0008237">
    <property type="term" value="F:metallopeptidase activity"/>
    <property type="evidence" value="ECO:0007669"/>
    <property type="project" value="UniProtKB-KW"/>
</dbReference>
<gene>
    <name evidence="6" type="primary">MATCAP2</name>
</gene>
<dbReference type="Ensembl" id="ENSPTXT00000001092.1">
    <property type="protein sequence ID" value="ENSPTXP00000001059.1"/>
    <property type="gene ID" value="ENSPTXG00000000873.1"/>
</dbReference>
<keyword evidence="3" id="KW-0378">Hydrolase</keyword>
<dbReference type="OMA" id="CNHEIGT"/>